<gene>
    <name evidence="1" type="ORF">I5687_08310</name>
</gene>
<evidence type="ECO:0000313" key="1">
    <source>
        <dbReference type="EMBL" id="MBJ9867950.1"/>
    </source>
</evidence>
<accession>A0AAW4EHG9</accession>
<dbReference type="Proteomes" id="UP000807555">
    <property type="component" value="Unassembled WGS sequence"/>
</dbReference>
<sequence>MPAVPLLLISQKSSAFYDLFPHKNNQIELSPYLQNRKVVDWAKKAIAALDCNDRLVSPEGLAPEWD</sequence>
<evidence type="ECO:0000313" key="2">
    <source>
        <dbReference type="Proteomes" id="UP000807555"/>
    </source>
</evidence>
<dbReference type="AlphaFoldDB" id="A0AAW4EHG9"/>
<dbReference type="EMBL" id="JADVNV010000003">
    <property type="protein sequence ID" value="MBJ9867950.1"/>
    <property type="molecule type" value="Genomic_DNA"/>
</dbReference>
<name>A0AAW4EHG9_CITKO</name>
<comment type="caution">
    <text evidence="1">The sequence shown here is derived from an EMBL/GenBank/DDBJ whole genome shotgun (WGS) entry which is preliminary data.</text>
</comment>
<protein>
    <submittedName>
        <fullName evidence="1">Uncharacterized protein</fullName>
    </submittedName>
</protein>
<proteinExistence type="predicted"/>
<reference evidence="1" key="1">
    <citation type="submission" date="2020-11" db="EMBL/GenBank/DDBJ databases">
        <title>Enhanced detection system for hospital associated transmission using whole genome sequencing surveillance.</title>
        <authorList>
            <person name="Harrison L.H."/>
            <person name="Van Tyne D."/>
            <person name="Marsh J.W."/>
            <person name="Griffith M.P."/>
            <person name="Snyder D.J."/>
            <person name="Cooper V.S."/>
            <person name="Mustapha M."/>
        </authorList>
    </citation>
    <scope>NUCLEOTIDE SEQUENCE</scope>
    <source>
        <strain evidence="1">CB00014</strain>
    </source>
</reference>
<organism evidence="1 2">
    <name type="scientific">Citrobacter koseri</name>
    <name type="common">Citrobacter diversus</name>
    <dbReference type="NCBI Taxonomy" id="545"/>
    <lineage>
        <taxon>Bacteria</taxon>
        <taxon>Pseudomonadati</taxon>
        <taxon>Pseudomonadota</taxon>
        <taxon>Gammaproteobacteria</taxon>
        <taxon>Enterobacterales</taxon>
        <taxon>Enterobacteriaceae</taxon>
        <taxon>Citrobacter</taxon>
    </lineage>
</organism>